<dbReference type="InterPro" id="IPR050415">
    <property type="entry name" value="MRET"/>
</dbReference>
<dbReference type="InterPro" id="IPR001041">
    <property type="entry name" value="2Fe-2S_ferredoxin-type"/>
</dbReference>
<dbReference type="InterPro" id="IPR039261">
    <property type="entry name" value="FNR_nucleotide-bd"/>
</dbReference>
<feature type="domain" description="2Fe-2S ferredoxin-type" evidence="9">
    <location>
        <begin position="255"/>
        <end position="342"/>
    </location>
</feature>
<dbReference type="InterPro" id="IPR008333">
    <property type="entry name" value="Cbr1-like_FAD-bd_dom"/>
</dbReference>
<evidence type="ECO:0000256" key="4">
    <source>
        <dbReference type="ARBA" id="ARBA00022723"/>
    </source>
</evidence>
<dbReference type="EMBL" id="NASZ01000023">
    <property type="protein sequence ID" value="MBD0726205.1"/>
    <property type="molecule type" value="Genomic_DNA"/>
</dbReference>
<keyword evidence="3" id="KW-0001">2Fe-2S</keyword>
<keyword evidence="4" id="KW-0479">Metal-binding</keyword>
<dbReference type="CDD" id="cd00207">
    <property type="entry name" value="fer2"/>
    <property type="match status" value="1"/>
</dbReference>
<dbReference type="RefSeq" id="WP_188221290.1">
    <property type="nucleotide sequence ID" value="NZ_NASZ01000023.1"/>
</dbReference>
<dbReference type="SUPFAM" id="SSF52343">
    <property type="entry name" value="Ferredoxin reductase-like, C-terminal NADP-linked domain"/>
    <property type="match status" value="1"/>
</dbReference>
<keyword evidence="5" id="KW-0274">FAD</keyword>
<evidence type="ECO:0008006" key="13">
    <source>
        <dbReference type="Google" id="ProtNLM"/>
    </source>
</evidence>
<dbReference type="PROSITE" id="PS51085">
    <property type="entry name" value="2FE2S_FER_2"/>
    <property type="match status" value="1"/>
</dbReference>
<dbReference type="Gene3D" id="3.40.50.80">
    <property type="entry name" value="Nucleotide-binding domain of ferredoxin-NADP reductase (FNR) module"/>
    <property type="match status" value="1"/>
</dbReference>
<reference evidence="11 12" key="1">
    <citation type="journal article" date="2020" name="Microbiol. Res.">
        <title>Flavobacterium pokkalii sp. nov., a novel plant growth promoting native rhizobacteria isolated from pokkali rice grown in coastal saline affected agricultural regions of southern India, Kerala.</title>
        <authorList>
            <person name="Menon R.R."/>
            <person name="Kumari S."/>
            <person name="Viver T."/>
            <person name="Rameshkumar N."/>
        </authorList>
    </citation>
    <scope>NUCLEOTIDE SEQUENCE [LARGE SCALE GENOMIC DNA]</scope>
    <source>
        <strain evidence="11 12">L1I52</strain>
    </source>
</reference>
<dbReference type="Pfam" id="PF00970">
    <property type="entry name" value="FAD_binding_6"/>
    <property type="match status" value="1"/>
</dbReference>
<dbReference type="PROSITE" id="PS51384">
    <property type="entry name" value="FAD_FR"/>
    <property type="match status" value="1"/>
</dbReference>
<proteinExistence type="predicted"/>
<evidence type="ECO:0000259" key="9">
    <source>
        <dbReference type="PROSITE" id="PS51085"/>
    </source>
</evidence>
<dbReference type="InterPro" id="IPR017938">
    <property type="entry name" value="Riboflavin_synthase-like_b-brl"/>
</dbReference>
<protein>
    <recommendedName>
        <fullName evidence="13">Ring-1,2-phenylacetyl-CoA epoxidase subunit PaaE</fullName>
    </recommendedName>
</protein>
<dbReference type="InterPro" id="IPR001433">
    <property type="entry name" value="OxRdtase_FAD/NAD-bd"/>
</dbReference>
<evidence type="ECO:0000256" key="1">
    <source>
        <dbReference type="ARBA" id="ARBA00001974"/>
    </source>
</evidence>
<dbReference type="SUPFAM" id="SSF63380">
    <property type="entry name" value="Riboflavin synthase domain-like"/>
    <property type="match status" value="1"/>
</dbReference>
<accession>A0ABR7UTR7</accession>
<dbReference type="InterPro" id="IPR006058">
    <property type="entry name" value="2Fe2S_fd_BS"/>
</dbReference>
<dbReference type="PROSITE" id="PS00197">
    <property type="entry name" value="2FE2S_FER_1"/>
    <property type="match status" value="1"/>
</dbReference>
<dbReference type="PANTHER" id="PTHR47354">
    <property type="entry name" value="NADH OXIDOREDUCTASE HCR"/>
    <property type="match status" value="1"/>
</dbReference>
<evidence type="ECO:0000256" key="3">
    <source>
        <dbReference type="ARBA" id="ARBA00022714"/>
    </source>
</evidence>
<dbReference type="PRINTS" id="PR00371">
    <property type="entry name" value="FPNCR"/>
</dbReference>
<dbReference type="InterPro" id="IPR012675">
    <property type="entry name" value="Beta-grasp_dom_sf"/>
</dbReference>
<keyword evidence="2" id="KW-0285">Flavoprotein</keyword>
<evidence type="ECO:0000256" key="5">
    <source>
        <dbReference type="ARBA" id="ARBA00022827"/>
    </source>
</evidence>
<keyword evidence="6" id="KW-0560">Oxidoreductase</keyword>
<dbReference type="SUPFAM" id="SSF54292">
    <property type="entry name" value="2Fe-2S ferredoxin-like"/>
    <property type="match status" value="1"/>
</dbReference>
<dbReference type="CDD" id="cd06214">
    <property type="entry name" value="PA_degradation_oxidoreductase_like"/>
    <property type="match status" value="1"/>
</dbReference>
<dbReference type="Pfam" id="PF00175">
    <property type="entry name" value="NAD_binding_1"/>
    <property type="match status" value="1"/>
</dbReference>
<dbReference type="Gene3D" id="3.10.20.30">
    <property type="match status" value="1"/>
</dbReference>
<dbReference type="Proteomes" id="UP000661715">
    <property type="component" value="Unassembled WGS sequence"/>
</dbReference>
<dbReference type="Pfam" id="PF00111">
    <property type="entry name" value="Fer2"/>
    <property type="match status" value="1"/>
</dbReference>
<evidence type="ECO:0000256" key="7">
    <source>
        <dbReference type="ARBA" id="ARBA00023004"/>
    </source>
</evidence>
<evidence type="ECO:0000259" key="10">
    <source>
        <dbReference type="PROSITE" id="PS51384"/>
    </source>
</evidence>
<gene>
    <name evidence="11" type="ORF">B6A10_13575</name>
</gene>
<dbReference type="InterPro" id="IPR001709">
    <property type="entry name" value="Flavoprot_Pyr_Nucl_cyt_Rdtase"/>
</dbReference>
<evidence type="ECO:0000313" key="11">
    <source>
        <dbReference type="EMBL" id="MBD0726205.1"/>
    </source>
</evidence>
<name>A0ABR7UTR7_9FLAO</name>
<comment type="cofactor">
    <cofactor evidence="1">
        <name>FAD</name>
        <dbReference type="ChEBI" id="CHEBI:57692"/>
    </cofactor>
</comment>
<feature type="domain" description="FAD-binding FR-type" evidence="10">
    <location>
        <begin position="1"/>
        <end position="102"/>
    </location>
</feature>
<organism evidence="11 12">
    <name type="scientific">Flavobacterium pokkalii</name>
    <dbReference type="NCBI Taxonomy" id="1940408"/>
    <lineage>
        <taxon>Bacteria</taxon>
        <taxon>Pseudomonadati</taxon>
        <taxon>Bacteroidota</taxon>
        <taxon>Flavobacteriia</taxon>
        <taxon>Flavobacteriales</taxon>
        <taxon>Flavobacteriaceae</taxon>
        <taxon>Flavobacterium</taxon>
    </lineage>
</organism>
<evidence type="ECO:0000256" key="6">
    <source>
        <dbReference type="ARBA" id="ARBA00023002"/>
    </source>
</evidence>
<sequence length="342" mass="38529">MKLVVKDIKRETKEAVSIYFKNGNFFNKIKYKPGQFLTLYVPVNGTTEKRLYSFSSNPFTDKDLKITVKEVENGLVSKYLCNEVKVGDHFQIEKPNGSFFVEPDKKQQKQYVLFAGGSGITPVLSIIKSVLTHEPRSKVLLVYANQNKEAIIFHDEICELSQQYPETFKVEHLLVDNPETKDNYHTGLASNELYSKLFKKHDVAFEGNVYMICGPFGFMEITKEILVSNNVKRSDIIVEIFKSPAVKIYGKDRVSDVELIFKGQTHQLKVPGNKSILSVAMASNIALPYSCRSGMCSTCKGVCTSGDIEMTEGHFLPQSEVEKGSILTCISYPKSEKVTIEI</sequence>
<dbReference type="PANTHER" id="PTHR47354:SF8">
    <property type="entry name" value="1,2-PHENYLACETYL-COA EPOXIDASE, SUBUNIT E"/>
    <property type="match status" value="1"/>
</dbReference>
<keyword evidence="7" id="KW-0408">Iron</keyword>
<keyword evidence="8" id="KW-0411">Iron-sulfur</keyword>
<evidence type="ECO:0000313" key="12">
    <source>
        <dbReference type="Proteomes" id="UP000661715"/>
    </source>
</evidence>
<evidence type="ECO:0000256" key="8">
    <source>
        <dbReference type="ARBA" id="ARBA00023014"/>
    </source>
</evidence>
<evidence type="ECO:0000256" key="2">
    <source>
        <dbReference type="ARBA" id="ARBA00022630"/>
    </source>
</evidence>
<dbReference type="PRINTS" id="PR00406">
    <property type="entry name" value="CYTB5RDTASE"/>
</dbReference>
<comment type="caution">
    <text evidence="11">The sequence shown here is derived from an EMBL/GenBank/DDBJ whole genome shotgun (WGS) entry which is preliminary data.</text>
</comment>
<dbReference type="InterPro" id="IPR036010">
    <property type="entry name" value="2Fe-2S_ferredoxin-like_sf"/>
</dbReference>
<dbReference type="InterPro" id="IPR017927">
    <property type="entry name" value="FAD-bd_FR_type"/>
</dbReference>
<keyword evidence="12" id="KW-1185">Reference proteome</keyword>
<dbReference type="Gene3D" id="2.40.30.10">
    <property type="entry name" value="Translation factors"/>
    <property type="match status" value="1"/>
</dbReference>